<reference evidence="12" key="5">
    <citation type="submission" date="2025-09" db="UniProtKB">
        <authorList>
            <consortium name="Ensembl"/>
        </authorList>
    </citation>
    <scope>IDENTIFICATION</scope>
</reference>
<dbReference type="GeneID" id="103185847"/>
<dbReference type="InterPro" id="IPR007858">
    <property type="entry name" value="Dpy-30_motif"/>
</dbReference>
<comment type="function">
    <text evidence="8">Functions as part of axonemal radial spoke complexes that play an important part in the motility of sperm and cilia. Plays a crucial role during acrosome biogenesis.</text>
</comment>
<evidence type="ECO:0000256" key="1">
    <source>
        <dbReference type="ARBA" id="ARBA00004611"/>
    </source>
</evidence>
<dbReference type="InterPro" id="IPR037856">
    <property type="entry name" value="Sdc1/DPY30"/>
</dbReference>
<evidence type="ECO:0000256" key="7">
    <source>
        <dbReference type="ARBA" id="ARBA00023273"/>
    </source>
</evidence>
<dbReference type="STRING" id="7868.ENSCMIP00000006563"/>
<dbReference type="RefSeq" id="XP_007902756.1">
    <property type="nucleotide sequence ID" value="XM_007904565.1"/>
</dbReference>
<reference evidence="13" key="2">
    <citation type="journal article" date="2007" name="PLoS Biol.">
        <title>Survey sequencing and comparative analysis of the elephant shark (Callorhinchus milii) genome.</title>
        <authorList>
            <person name="Venkatesh B."/>
            <person name="Kirkness E.F."/>
            <person name="Loh Y.H."/>
            <person name="Halpern A.L."/>
            <person name="Lee A.P."/>
            <person name="Johnson J."/>
            <person name="Dandona N."/>
            <person name="Viswanathan L.D."/>
            <person name="Tay A."/>
            <person name="Venter J.C."/>
            <person name="Strausberg R.L."/>
            <person name="Brenner S."/>
        </authorList>
    </citation>
    <scope>NUCLEOTIDE SEQUENCE [LARGE SCALE GENOMIC DNA]</scope>
</reference>
<dbReference type="PANTHER" id="PTHR23356">
    <property type="entry name" value="DPY30-RELATED"/>
    <property type="match status" value="1"/>
</dbReference>
<dbReference type="FunFam" id="1.20.890.10:FF:000009">
    <property type="entry name" value="DPY30 domain-containing protein 1"/>
    <property type="match status" value="1"/>
</dbReference>
<dbReference type="OMA" id="MATNSMR"/>
<dbReference type="GO" id="GO:0048188">
    <property type="term" value="C:Set1C/COMPASS complex"/>
    <property type="evidence" value="ECO:0007669"/>
    <property type="project" value="InterPro"/>
</dbReference>
<accession>A0A4W3GR33</accession>
<comment type="subunit">
    <text evidence="9">Component of the axonemal radial spoke complex 1 (RS1), at least composed of spoke head proteins RSPH1, RSPH3, RSPH9 and the cilia-specific component RSPH4A or sperm-specific component RSPH6A, spoke stalk proteins RSPH14, DNAJB13, DYDC1, ROPN1L and NME5, and the anchor protein IQUB. Interacts with SH3GL3.</text>
</comment>
<name>A0A4W3GR33_CALMI</name>
<evidence type="ECO:0000313" key="13">
    <source>
        <dbReference type="Proteomes" id="UP000314986"/>
    </source>
</evidence>
<dbReference type="Pfam" id="PF05186">
    <property type="entry name" value="Dpy-30"/>
    <property type="match status" value="1"/>
</dbReference>
<evidence type="ECO:0000256" key="2">
    <source>
        <dbReference type="ARBA" id="ARBA00010849"/>
    </source>
</evidence>
<dbReference type="InterPro" id="IPR049630">
    <property type="entry name" value="DYDC-like_DD"/>
</dbReference>
<keyword evidence="5" id="KW-0969">Cilium</keyword>
<evidence type="ECO:0000256" key="4">
    <source>
        <dbReference type="ARBA" id="ARBA00022846"/>
    </source>
</evidence>
<evidence type="ECO:0000313" key="12">
    <source>
        <dbReference type="Ensembl" id="ENSCMIP00000006563.1"/>
    </source>
</evidence>
<evidence type="ECO:0000256" key="10">
    <source>
        <dbReference type="ARBA" id="ARBA00068754"/>
    </source>
</evidence>
<evidence type="ECO:0000256" key="6">
    <source>
        <dbReference type="ARBA" id="ARBA00023212"/>
    </source>
</evidence>
<dbReference type="CDD" id="cd22966">
    <property type="entry name" value="DD_DYDC-like"/>
    <property type="match status" value="1"/>
</dbReference>
<organism evidence="12 13">
    <name type="scientific">Callorhinchus milii</name>
    <name type="common">Ghost shark</name>
    <dbReference type="NCBI Taxonomy" id="7868"/>
    <lineage>
        <taxon>Eukaryota</taxon>
        <taxon>Metazoa</taxon>
        <taxon>Chordata</taxon>
        <taxon>Craniata</taxon>
        <taxon>Vertebrata</taxon>
        <taxon>Chondrichthyes</taxon>
        <taxon>Holocephali</taxon>
        <taxon>Chimaeriformes</taxon>
        <taxon>Callorhinchidae</taxon>
        <taxon>Callorhinchus</taxon>
    </lineage>
</organism>
<reference evidence="13" key="1">
    <citation type="journal article" date="2006" name="Science">
        <title>Ancient noncoding elements conserved in the human genome.</title>
        <authorList>
            <person name="Venkatesh B."/>
            <person name="Kirkness E.F."/>
            <person name="Loh Y.H."/>
            <person name="Halpern A.L."/>
            <person name="Lee A.P."/>
            <person name="Johnson J."/>
            <person name="Dandona N."/>
            <person name="Viswanathan L.D."/>
            <person name="Tay A."/>
            <person name="Venter J.C."/>
            <person name="Strausberg R.L."/>
            <person name="Brenner S."/>
        </authorList>
    </citation>
    <scope>NUCLEOTIDE SEQUENCE [LARGE SCALE GENOMIC DNA]</scope>
</reference>
<protein>
    <recommendedName>
        <fullName evidence="10">DPY30 domain-containing protein 1</fullName>
    </recommendedName>
</protein>
<evidence type="ECO:0000256" key="9">
    <source>
        <dbReference type="ARBA" id="ARBA00062391"/>
    </source>
</evidence>
<feature type="region of interest" description="Disordered" evidence="11">
    <location>
        <begin position="177"/>
        <end position="200"/>
    </location>
</feature>
<keyword evidence="4" id="KW-0282">Flagellum</keyword>
<dbReference type="Gene3D" id="1.20.890.10">
    <property type="entry name" value="cAMP-dependent protein kinase regulatory subunit, dimerization-anchoring domain"/>
    <property type="match status" value="1"/>
</dbReference>
<reference evidence="12" key="4">
    <citation type="submission" date="2025-08" db="UniProtKB">
        <authorList>
            <consortium name="Ensembl"/>
        </authorList>
    </citation>
    <scope>IDENTIFICATION</scope>
</reference>
<keyword evidence="13" id="KW-1185">Reference proteome</keyword>
<dbReference type="KEGG" id="cmk:103185847"/>
<dbReference type="Ensembl" id="ENSCMIT00000006774.1">
    <property type="protein sequence ID" value="ENSCMIP00000006563.1"/>
    <property type="gene ID" value="ENSCMIG00000003709.1"/>
</dbReference>
<keyword evidence="7" id="KW-0966">Cell projection</keyword>
<comment type="similarity">
    <text evidence="2">Belongs to the dpy-30 family.</text>
</comment>
<keyword evidence="6" id="KW-0206">Cytoskeleton</keyword>
<evidence type="ECO:0000256" key="8">
    <source>
        <dbReference type="ARBA" id="ARBA00058296"/>
    </source>
</evidence>
<evidence type="ECO:0000256" key="5">
    <source>
        <dbReference type="ARBA" id="ARBA00023069"/>
    </source>
</evidence>
<evidence type="ECO:0000256" key="11">
    <source>
        <dbReference type="SAM" id="MobiDB-lite"/>
    </source>
</evidence>
<sequence>MDSNYLRRVLGKCLAEGLAEVAVKRPADPIDYLAHWLYKYRINLNIEEKRKLEKVELEKEQSTLELKKAYEGMLKDEQERIEEAHKQKMREEEERRQQEEERRRQETEAALLAAQLEQIEAERLQAEQDKLEAEKAADLLLLQQVQNLDLKELEPIGSKEMAVIPDEENPEQVLEAEALEGMTESQEVKADETEAPAPGD</sequence>
<dbReference type="OrthoDB" id="432281at2759"/>
<gene>
    <name evidence="12" type="primary">dydc2</name>
</gene>
<keyword evidence="3" id="KW-0963">Cytoplasm</keyword>
<reference evidence="13" key="3">
    <citation type="journal article" date="2014" name="Nature">
        <title>Elephant shark genome provides unique insights into gnathostome evolution.</title>
        <authorList>
            <consortium name="International Elephant Shark Genome Sequencing Consortium"/>
            <person name="Venkatesh B."/>
            <person name="Lee A.P."/>
            <person name="Ravi V."/>
            <person name="Maurya A.K."/>
            <person name="Lian M.M."/>
            <person name="Swann J.B."/>
            <person name="Ohta Y."/>
            <person name="Flajnik M.F."/>
            <person name="Sutoh Y."/>
            <person name="Kasahara M."/>
            <person name="Hoon S."/>
            <person name="Gangu V."/>
            <person name="Roy S.W."/>
            <person name="Irimia M."/>
            <person name="Korzh V."/>
            <person name="Kondrychyn I."/>
            <person name="Lim Z.W."/>
            <person name="Tay B.H."/>
            <person name="Tohari S."/>
            <person name="Kong K.W."/>
            <person name="Ho S."/>
            <person name="Lorente-Galdos B."/>
            <person name="Quilez J."/>
            <person name="Marques-Bonet T."/>
            <person name="Raney B.J."/>
            <person name="Ingham P.W."/>
            <person name="Tay A."/>
            <person name="Hillier L.W."/>
            <person name="Minx P."/>
            <person name="Boehm T."/>
            <person name="Wilson R.K."/>
            <person name="Brenner S."/>
            <person name="Warren W.C."/>
        </authorList>
    </citation>
    <scope>NUCLEOTIDE SEQUENCE [LARGE SCALE GENOMIC DNA]</scope>
</reference>
<dbReference type="PANTHER" id="PTHR23356:SF16">
    <property type="entry name" value="DPY30 DOMAIN CONTAINING 2"/>
    <property type="match status" value="1"/>
</dbReference>
<dbReference type="Proteomes" id="UP000314986">
    <property type="component" value="Unassembled WGS sequence"/>
</dbReference>
<evidence type="ECO:0000256" key="3">
    <source>
        <dbReference type="ARBA" id="ARBA00022490"/>
    </source>
</evidence>
<dbReference type="AlphaFoldDB" id="A0A4W3GR33"/>
<dbReference type="GeneTree" id="ENSGT00940000169341"/>
<dbReference type="InParanoid" id="A0A4W3GR33"/>
<comment type="subcellular location">
    <subcellularLocation>
        <location evidence="1">Cytoplasm</location>
        <location evidence="1">Cytoskeleton</location>
        <location evidence="1">Flagellum axoneme</location>
    </subcellularLocation>
</comment>
<feature type="region of interest" description="Disordered" evidence="11">
    <location>
        <begin position="77"/>
        <end position="107"/>
    </location>
</feature>
<proteinExistence type="inferred from homology"/>